<dbReference type="Gene3D" id="3.40.50.150">
    <property type="entry name" value="Vaccinia Virus protein VP39"/>
    <property type="match status" value="1"/>
</dbReference>
<dbReference type="PANTHER" id="PTHR42933:SF3">
    <property type="entry name" value="TYPE I RESTRICTION ENZYME MJAVIII METHYLASE SUBUNIT"/>
    <property type="match status" value="1"/>
</dbReference>
<dbReference type="InterPro" id="IPR003356">
    <property type="entry name" value="DNA_methylase_A-5"/>
</dbReference>
<dbReference type="SUPFAM" id="SSF53335">
    <property type="entry name" value="S-adenosyl-L-methionine-dependent methyltransferases"/>
    <property type="match status" value="1"/>
</dbReference>
<sequence>MVKQSEAIQGTEKEFLNEFHKLCYSRSSWQVWADLMTAIACSISNVADRSPEHYESREKEYAQCIERLGSVEIPAKMLAIIVEALERNPEQDFLGEMYMQLNLGNHWKGQFFTPYCVCKMMSEITCEDVDSHIEKQGYLSICDPACGAGATLIAAANTMKKCKHNFQNHVVFVAQDIDRITGMMCYIQLSLLGCAGYVCIANTITNPLTGHVLFPNEKEGQELWYMPMFQNQIWTWRRLFQSMDGLGGTATTEKTVEKEHFYMFFDFDKKEEAYGNR</sequence>
<evidence type="ECO:0000313" key="8">
    <source>
        <dbReference type="EMBL" id="EGA92971.1"/>
    </source>
</evidence>
<dbReference type="GO" id="GO:0032259">
    <property type="term" value="P:methylation"/>
    <property type="evidence" value="ECO:0007669"/>
    <property type="project" value="UniProtKB-KW"/>
</dbReference>
<organism evidence="8 9">
    <name type="scientific">Clostridium symbiosum (strain WAL-14163)</name>
    <dbReference type="NCBI Taxonomy" id="742740"/>
    <lineage>
        <taxon>Bacteria</taxon>
        <taxon>Bacillati</taxon>
        <taxon>Bacillota</taxon>
        <taxon>Clostridia</taxon>
        <taxon>Lachnospirales</taxon>
        <taxon>Lachnospiraceae</taxon>
        <taxon>Otoolea</taxon>
    </lineage>
</organism>
<protein>
    <recommendedName>
        <fullName evidence="1">site-specific DNA-methyltransferase (adenine-specific)</fullName>
        <ecNumber evidence="1">2.1.1.72</ecNumber>
    </recommendedName>
</protein>
<keyword evidence="9" id="KW-1185">Reference proteome</keyword>
<feature type="domain" description="DNA methylase adenine-specific" evidence="7">
    <location>
        <begin position="92"/>
        <end position="210"/>
    </location>
</feature>
<comment type="caution">
    <text evidence="8">The sequence shown here is derived from an EMBL/GenBank/DDBJ whole genome shotgun (WGS) entry which is preliminary data.</text>
</comment>
<dbReference type="AlphaFoldDB" id="E7GQC4"/>
<dbReference type="HOGENOM" id="CLU_072010_0_0_9"/>
<dbReference type="STRING" id="1512.GCA_900049235_03365"/>
<dbReference type="GO" id="GO:0008170">
    <property type="term" value="F:N-methyltransferase activity"/>
    <property type="evidence" value="ECO:0007669"/>
    <property type="project" value="InterPro"/>
</dbReference>
<evidence type="ECO:0000313" key="9">
    <source>
        <dbReference type="Proteomes" id="UP000002970"/>
    </source>
</evidence>
<dbReference type="eggNOG" id="COG0286">
    <property type="taxonomic scope" value="Bacteria"/>
</dbReference>
<keyword evidence="3" id="KW-0808">Transferase</keyword>
<dbReference type="Pfam" id="PF02384">
    <property type="entry name" value="N6_Mtase"/>
    <property type="match status" value="1"/>
</dbReference>
<dbReference type="GO" id="GO:0009007">
    <property type="term" value="F:site-specific DNA-methyltransferase (adenine-specific) activity"/>
    <property type="evidence" value="ECO:0007669"/>
    <property type="project" value="UniProtKB-EC"/>
</dbReference>
<dbReference type="PANTHER" id="PTHR42933">
    <property type="entry name" value="SLR6095 PROTEIN"/>
    <property type="match status" value="1"/>
</dbReference>
<dbReference type="PRINTS" id="PR00507">
    <property type="entry name" value="N12N6MTFRASE"/>
</dbReference>
<keyword evidence="4" id="KW-0949">S-adenosyl-L-methionine</keyword>
<dbReference type="InterPro" id="IPR029063">
    <property type="entry name" value="SAM-dependent_MTases_sf"/>
</dbReference>
<comment type="catalytic activity">
    <reaction evidence="6">
        <text>a 2'-deoxyadenosine in DNA + S-adenosyl-L-methionine = an N(6)-methyl-2'-deoxyadenosine in DNA + S-adenosyl-L-homocysteine + H(+)</text>
        <dbReference type="Rhea" id="RHEA:15197"/>
        <dbReference type="Rhea" id="RHEA-COMP:12418"/>
        <dbReference type="Rhea" id="RHEA-COMP:12419"/>
        <dbReference type="ChEBI" id="CHEBI:15378"/>
        <dbReference type="ChEBI" id="CHEBI:57856"/>
        <dbReference type="ChEBI" id="CHEBI:59789"/>
        <dbReference type="ChEBI" id="CHEBI:90615"/>
        <dbReference type="ChEBI" id="CHEBI:90616"/>
        <dbReference type="EC" id="2.1.1.72"/>
    </reaction>
</comment>
<evidence type="ECO:0000256" key="3">
    <source>
        <dbReference type="ARBA" id="ARBA00022679"/>
    </source>
</evidence>
<evidence type="ECO:0000256" key="4">
    <source>
        <dbReference type="ARBA" id="ARBA00022691"/>
    </source>
</evidence>
<gene>
    <name evidence="8" type="ORF">HMPREF9474_03119</name>
</gene>
<dbReference type="GO" id="GO:0003677">
    <property type="term" value="F:DNA binding"/>
    <property type="evidence" value="ECO:0007669"/>
    <property type="project" value="InterPro"/>
</dbReference>
<evidence type="ECO:0000259" key="7">
    <source>
        <dbReference type="Pfam" id="PF02384"/>
    </source>
</evidence>
<evidence type="ECO:0000256" key="2">
    <source>
        <dbReference type="ARBA" id="ARBA00022603"/>
    </source>
</evidence>
<evidence type="ECO:0000256" key="1">
    <source>
        <dbReference type="ARBA" id="ARBA00011900"/>
    </source>
</evidence>
<proteinExistence type="predicted"/>
<evidence type="ECO:0000256" key="6">
    <source>
        <dbReference type="ARBA" id="ARBA00047942"/>
    </source>
</evidence>
<dbReference type="EMBL" id="ADLQ01000071">
    <property type="protein sequence ID" value="EGA92971.1"/>
    <property type="molecule type" value="Genomic_DNA"/>
</dbReference>
<dbReference type="EC" id="2.1.1.72" evidence="1"/>
<evidence type="ECO:0000256" key="5">
    <source>
        <dbReference type="ARBA" id="ARBA00022747"/>
    </source>
</evidence>
<accession>E7GQC4</accession>
<reference evidence="8 9" key="1">
    <citation type="submission" date="2010-12" db="EMBL/GenBank/DDBJ databases">
        <title>The Genome Sequence of Clostridium symbiosum strain WAL-14163.</title>
        <authorList>
            <person name="Earl A."/>
            <person name="Ward D."/>
            <person name="Feldgarden M."/>
            <person name="Gevers D."/>
            <person name="Finegold S.M."/>
            <person name="Summanen P.H."/>
            <person name="Molitoris D.R."/>
            <person name="Vaisanen M.L."/>
            <person name="Daigneault M."/>
            <person name="Young S.K."/>
            <person name="Zeng Q."/>
            <person name="Gargeya S."/>
            <person name="Fitzgerald M."/>
            <person name="Haas B."/>
            <person name="Abouelleil A."/>
            <person name="Alvarado L."/>
            <person name="Arachchi H.M."/>
            <person name="Berlin A."/>
            <person name="Brown A."/>
            <person name="Chapman S.B."/>
            <person name="Chen Z."/>
            <person name="Dunbar C."/>
            <person name="Freedman E."/>
            <person name="Gearin G."/>
            <person name="Gellesch M."/>
            <person name="Goldberg J."/>
            <person name="Griggs A."/>
            <person name="Gujja S."/>
            <person name="Heilman E."/>
            <person name="Heiman D."/>
            <person name="Howarth C."/>
            <person name="Larson L."/>
            <person name="Lui A."/>
            <person name="MacDonald P.J.P."/>
            <person name="Mehta T."/>
            <person name="Montmayeur A."/>
            <person name="Murphy C."/>
            <person name="Neiman D."/>
            <person name="Pearson M."/>
            <person name="Priest M."/>
            <person name="Roberts A."/>
            <person name="Saif S."/>
            <person name="Shea T."/>
            <person name="Shenoy N."/>
            <person name="Sisk P."/>
            <person name="Stolte C."/>
            <person name="Sykes S."/>
            <person name="White J."/>
            <person name="Yandava C."/>
            <person name="Nusbaum C."/>
            <person name="Birren B."/>
        </authorList>
    </citation>
    <scope>NUCLEOTIDE SEQUENCE [LARGE SCALE GENOMIC DNA]</scope>
    <source>
        <strain evidence="8 9">WAL-14163</strain>
    </source>
</reference>
<dbReference type="GO" id="GO:0009307">
    <property type="term" value="P:DNA restriction-modification system"/>
    <property type="evidence" value="ECO:0007669"/>
    <property type="project" value="UniProtKB-KW"/>
</dbReference>
<dbReference type="Proteomes" id="UP000002970">
    <property type="component" value="Unassembled WGS sequence"/>
</dbReference>
<dbReference type="InterPro" id="IPR051537">
    <property type="entry name" value="DNA_Adenine_Mtase"/>
</dbReference>
<keyword evidence="2" id="KW-0489">Methyltransferase</keyword>
<name>E7GQC4_CLOS6</name>
<keyword evidence="5" id="KW-0680">Restriction system</keyword>